<proteinExistence type="predicted"/>
<protein>
    <submittedName>
        <fullName evidence="1">Uncharacterized protein</fullName>
    </submittedName>
</protein>
<evidence type="ECO:0000313" key="3">
    <source>
        <dbReference type="Proteomes" id="UP000663829"/>
    </source>
</evidence>
<keyword evidence="3" id="KW-1185">Reference proteome</keyword>
<dbReference type="Proteomes" id="UP000681722">
    <property type="component" value="Unassembled WGS sequence"/>
</dbReference>
<dbReference type="AlphaFoldDB" id="A0A816EMV4"/>
<dbReference type="EMBL" id="CAJOBC010122557">
    <property type="protein sequence ID" value="CAF4581028.1"/>
    <property type="molecule type" value="Genomic_DNA"/>
</dbReference>
<organism evidence="1 3">
    <name type="scientific">Didymodactylos carnosus</name>
    <dbReference type="NCBI Taxonomy" id="1234261"/>
    <lineage>
        <taxon>Eukaryota</taxon>
        <taxon>Metazoa</taxon>
        <taxon>Spiralia</taxon>
        <taxon>Gnathifera</taxon>
        <taxon>Rotifera</taxon>
        <taxon>Eurotatoria</taxon>
        <taxon>Bdelloidea</taxon>
        <taxon>Philodinida</taxon>
        <taxon>Philodinidae</taxon>
        <taxon>Didymodactylos</taxon>
    </lineage>
</organism>
<sequence>WLFVPNKVKLADLKAIVAEHRPFENVSEQM</sequence>
<reference evidence="1" key="1">
    <citation type="submission" date="2021-02" db="EMBL/GenBank/DDBJ databases">
        <authorList>
            <person name="Nowell W R."/>
        </authorList>
    </citation>
    <scope>NUCLEOTIDE SEQUENCE</scope>
</reference>
<evidence type="ECO:0000313" key="2">
    <source>
        <dbReference type="EMBL" id="CAF4581028.1"/>
    </source>
</evidence>
<evidence type="ECO:0000313" key="1">
    <source>
        <dbReference type="EMBL" id="CAF1651642.1"/>
    </source>
</evidence>
<feature type="non-terminal residue" evidence="1">
    <location>
        <position position="1"/>
    </location>
</feature>
<comment type="caution">
    <text evidence="1">The sequence shown here is derived from an EMBL/GenBank/DDBJ whole genome shotgun (WGS) entry which is preliminary data.</text>
</comment>
<name>A0A816EMV4_9BILA</name>
<dbReference type="Proteomes" id="UP000663829">
    <property type="component" value="Unassembled WGS sequence"/>
</dbReference>
<accession>A0A816EMV4</accession>
<gene>
    <name evidence="1" type="ORF">GPM918_LOCUS45544</name>
    <name evidence="2" type="ORF">SRO942_LOCUS48133</name>
</gene>
<dbReference type="EMBL" id="CAJNOQ010051696">
    <property type="protein sequence ID" value="CAF1651642.1"/>
    <property type="molecule type" value="Genomic_DNA"/>
</dbReference>